<dbReference type="Gene3D" id="1.10.10.60">
    <property type="entry name" value="Homeodomain-like"/>
    <property type="match status" value="2"/>
</dbReference>
<keyword evidence="5" id="KW-1185">Reference proteome</keyword>
<dbReference type="PANTHER" id="PTHR43436">
    <property type="entry name" value="ARAC-FAMILY TRANSCRIPTIONAL REGULATOR"/>
    <property type="match status" value="1"/>
</dbReference>
<dbReference type="PROSITE" id="PS01124">
    <property type="entry name" value="HTH_ARAC_FAMILY_2"/>
    <property type="match status" value="1"/>
</dbReference>
<dbReference type="Pfam" id="PF12833">
    <property type="entry name" value="HTH_18"/>
    <property type="match status" value="1"/>
</dbReference>
<dbReference type="InterPro" id="IPR009057">
    <property type="entry name" value="Homeodomain-like_sf"/>
</dbReference>
<name>A0ABX5SGC3_9BURK</name>
<evidence type="ECO:0000313" key="5">
    <source>
        <dbReference type="Proteomes" id="UP000294359"/>
    </source>
</evidence>
<proteinExistence type="predicted"/>
<keyword evidence="2" id="KW-0804">Transcription</keyword>
<evidence type="ECO:0000256" key="2">
    <source>
        <dbReference type="ARBA" id="ARBA00023163"/>
    </source>
</evidence>
<evidence type="ECO:0000313" key="4">
    <source>
        <dbReference type="EMBL" id="QBQ39473.1"/>
    </source>
</evidence>
<evidence type="ECO:0000259" key="3">
    <source>
        <dbReference type="PROSITE" id="PS01124"/>
    </source>
</evidence>
<dbReference type="Pfam" id="PF06719">
    <property type="entry name" value="AraC_N"/>
    <property type="match status" value="1"/>
</dbReference>
<feature type="domain" description="HTH araC/xylS-type" evidence="3">
    <location>
        <begin position="179"/>
        <end position="277"/>
    </location>
</feature>
<dbReference type="SUPFAM" id="SSF46689">
    <property type="entry name" value="Homeodomain-like"/>
    <property type="match status" value="2"/>
</dbReference>
<gene>
    <name evidence="4" type="ORF">E1742_17265</name>
</gene>
<keyword evidence="1" id="KW-0805">Transcription regulation</keyword>
<accession>A0ABX5SGC3</accession>
<dbReference type="SMART" id="SM00342">
    <property type="entry name" value="HTH_ARAC"/>
    <property type="match status" value="1"/>
</dbReference>
<dbReference type="PANTHER" id="PTHR43436:SF2">
    <property type="entry name" value="ARAC_XYLS FAMILY TRANSCRIPTIONAL REGULATOR"/>
    <property type="match status" value="1"/>
</dbReference>
<protein>
    <submittedName>
        <fullName evidence="4">Helix-turn-helix domain-containing protein</fullName>
    </submittedName>
</protein>
<dbReference type="InterPro" id="IPR018060">
    <property type="entry name" value="HTH_AraC"/>
</dbReference>
<dbReference type="InterPro" id="IPR009594">
    <property type="entry name" value="Tscrpt_reg_HTH_AraC_N"/>
</dbReference>
<dbReference type="Proteomes" id="UP000294359">
    <property type="component" value="Chromosome"/>
</dbReference>
<reference evidence="4 5" key="1">
    <citation type="submission" date="2019-03" db="EMBL/GenBank/DDBJ databases">
        <title>Draft Genome Sequences of Six Type Strains of the Genus Massilia.</title>
        <authorList>
            <person name="Miess H."/>
            <person name="Frediansyhah A."/>
            <person name="Gross H."/>
        </authorList>
    </citation>
    <scope>NUCLEOTIDE SEQUENCE [LARGE SCALE GENOMIC DNA]</scope>
    <source>
        <strain evidence="4 5">DSM 17505</strain>
    </source>
</reference>
<organism evidence="4 5">
    <name type="scientific">Pseudoduganella plicata</name>
    <dbReference type="NCBI Taxonomy" id="321984"/>
    <lineage>
        <taxon>Bacteria</taxon>
        <taxon>Pseudomonadati</taxon>
        <taxon>Pseudomonadota</taxon>
        <taxon>Betaproteobacteria</taxon>
        <taxon>Burkholderiales</taxon>
        <taxon>Oxalobacteraceae</taxon>
        <taxon>Telluria group</taxon>
        <taxon>Pseudoduganella</taxon>
    </lineage>
</organism>
<sequence length="299" mass="32144">MHANLDRQAAELLESLSPAGGMAECAMEGIRFLRGVDLADFPARGPVMIIGRLHATEAAYAPLRCLVLPSALSVVPPGCAVVSAIQIDIDLKVAAELLVLAGADLPVPAAHHCDQLPVCLGAEQCETLLRLLAALRIPVDAKVLGPGLVRELLYRVLVGPQGGAVHVALAQHRHVCRIGKALRKIHAHYDMPVNVPMLAGEAGMSITAFHSHFKALTMTTPMQYLKSTRLRHAKLMMARDGVSAAYASRMVGYESCSQFSREFKRFFGRSPGREALALKAMLTPVRQQPSPIILESGTV</sequence>
<evidence type="ECO:0000256" key="1">
    <source>
        <dbReference type="ARBA" id="ARBA00023015"/>
    </source>
</evidence>
<dbReference type="EMBL" id="CP038026">
    <property type="protein sequence ID" value="QBQ39473.1"/>
    <property type="molecule type" value="Genomic_DNA"/>
</dbReference>